<reference evidence="2" key="2">
    <citation type="submission" date="2021-04" db="EMBL/GenBank/DDBJ databases">
        <authorList>
            <person name="Gilroy R."/>
        </authorList>
    </citation>
    <scope>NUCLEOTIDE SEQUENCE</scope>
    <source>
        <strain evidence="2">ChiSxjej6B18-287</strain>
    </source>
</reference>
<dbReference type="AlphaFoldDB" id="A0A9D2N4U5"/>
<reference evidence="2" key="1">
    <citation type="journal article" date="2021" name="PeerJ">
        <title>Extensive microbial diversity within the chicken gut microbiome revealed by metagenomics and culture.</title>
        <authorList>
            <person name="Gilroy R."/>
            <person name="Ravi A."/>
            <person name="Getino M."/>
            <person name="Pursley I."/>
            <person name="Horton D.L."/>
            <person name="Alikhan N.F."/>
            <person name="Baker D."/>
            <person name="Gharbi K."/>
            <person name="Hall N."/>
            <person name="Watson M."/>
            <person name="Adriaenssens E.M."/>
            <person name="Foster-Nyarko E."/>
            <person name="Jarju S."/>
            <person name="Secka A."/>
            <person name="Antonio M."/>
            <person name="Oren A."/>
            <person name="Chaudhuri R.R."/>
            <person name="La Ragione R."/>
            <person name="Hildebrand F."/>
            <person name="Pallen M.J."/>
        </authorList>
    </citation>
    <scope>NUCLEOTIDE SEQUENCE</scope>
    <source>
        <strain evidence="2">ChiSxjej6B18-287</strain>
    </source>
</reference>
<sequence length="499" mass="55916">MKSKKNKTGLVCLILTMFLAVCALSACVNYSETVLVEKTSYDEFTSEVSDIVKEYDVEKLDEEAISNPYYSRRLIVQGTGKEDLDLKSYGAKIVVEGPDNMYVMQFTTSDAAEEACEKLQNAENVEYCEPDQYGGSLKGIKTDEEESEHDNVIQFRPSSEESAQTDPLEVYKDVLSEYKMLAKNHFDYYGLRDAIKYANEGVSNFCGTDLNGQYYQYSVYYSLVDLAGDGEPELLVSINETEPPYSYGECYHLVDIFGIKDGKPVALIESDVSVGYRDDYYITTDKKIKEFGNGGHFEYCVGFYKVSPNSASLELEDMYYYEGYDGVDKYTHTDSTGSTENISSDEYDSASARGEIDYEIEWTLLDIEDSDRKTENNDKSGASKEAYQGIFMNGDIFIGLPLYTGGFDDDPVGVAYRNTKPEWGDDGLIESDVIETLGEIYDLGSGEYEIRGKGTTYDLTYYDGKVVLTGDSEYAGTYVQISNSGADMDPSEVWLDIPE</sequence>
<comment type="caution">
    <text evidence="2">The sequence shown here is derived from an EMBL/GenBank/DDBJ whole genome shotgun (WGS) entry which is preliminary data.</text>
</comment>
<accession>A0A9D2N4U5</accession>
<evidence type="ECO:0000256" key="1">
    <source>
        <dbReference type="SAM" id="SignalP"/>
    </source>
</evidence>
<dbReference type="PROSITE" id="PS51257">
    <property type="entry name" value="PROKAR_LIPOPROTEIN"/>
    <property type="match status" value="1"/>
</dbReference>
<name>A0A9D2N4U5_9FIRM</name>
<evidence type="ECO:0000313" key="2">
    <source>
        <dbReference type="EMBL" id="HJC09759.1"/>
    </source>
</evidence>
<feature type="chain" id="PRO_5038614862" evidence="1">
    <location>
        <begin position="26"/>
        <end position="499"/>
    </location>
</feature>
<evidence type="ECO:0000313" key="3">
    <source>
        <dbReference type="Proteomes" id="UP000823893"/>
    </source>
</evidence>
<organism evidence="2 3">
    <name type="scientific">Candidatus Blautia merdigallinarum</name>
    <dbReference type="NCBI Taxonomy" id="2838495"/>
    <lineage>
        <taxon>Bacteria</taxon>
        <taxon>Bacillati</taxon>
        <taxon>Bacillota</taxon>
        <taxon>Clostridia</taxon>
        <taxon>Lachnospirales</taxon>
        <taxon>Lachnospiraceae</taxon>
        <taxon>Blautia</taxon>
    </lineage>
</organism>
<feature type="signal peptide" evidence="1">
    <location>
        <begin position="1"/>
        <end position="25"/>
    </location>
</feature>
<keyword evidence="1" id="KW-0732">Signal</keyword>
<proteinExistence type="predicted"/>
<dbReference type="EMBL" id="DWWV01000034">
    <property type="protein sequence ID" value="HJC09759.1"/>
    <property type="molecule type" value="Genomic_DNA"/>
</dbReference>
<protein>
    <submittedName>
        <fullName evidence="2">Uncharacterized protein</fullName>
    </submittedName>
</protein>
<dbReference type="Proteomes" id="UP000823893">
    <property type="component" value="Unassembled WGS sequence"/>
</dbReference>
<gene>
    <name evidence="2" type="ORF">H9935_02965</name>
</gene>